<gene>
    <name evidence="3" type="ORF">NTH_01257</name>
</gene>
<dbReference type="Gene3D" id="2.30.30.760">
    <property type="match status" value="1"/>
</dbReference>
<feature type="domain" description="Flagella basal body P-ring formation protein FlgA SAF" evidence="2">
    <location>
        <begin position="37"/>
        <end position="158"/>
    </location>
</feature>
<dbReference type="InterPro" id="IPR017585">
    <property type="entry name" value="SAF_FlgA"/>
</dbReference>
<dbReference type="PANTHER" id="PTHR36307:SF1">
    <property type="entry name" value="FLAGELLA BASAL BODY P-RING FORMATION PROTEIN FLGA"/>
    <property type="match status" value="1"/>
</dbReference>
<sequence>MQHGFLPRRALLAGLATVLPLFACMLAGPAGAQEIAVIPTRVIYPGQVVTMDALDEVALRRPPRGGAEIARSMTDLDGKVARRTLLPGRLVPLSSVREAYLVETGTAVTAVYRQGALTISLMAVPLQSGAAGDMIKLRNADSGAVFSGIVMADGTVQVGAS</sequence>
<dbReference type="PANTHER" id="PTHR36307">
    <property type="entry name" value="FLAGELLA BASAL BODY P-RING FORMATION PROTEIN FLGA"/>
    <property type="match status" value="1"/>
</dbReference>
<dbReference type="Pfam" id="PF13144">
    <property type="entry name" value="ChapFlgA"/>
    <property type="match status" value="1"/>
</dbReference>
<dbReference type="RefSeq" id="WP_338529212.1">
    <property type="nucleotide sequence ID" value="NZ_CP030941.1"/>
</dbReference>
<keyword evidence="1" id="KW-1005">Bacterial flagellum biogenesis</keyword>
<name>A0ABY5MID4_9HYPH</name>
<comment type="subcellular location">
    <subcellularLocation>
        <location evidence="1">Periplasm</location>
    </subcellularLocation>
</comment>
<organism evidence="3 4">
    <name type="scientific">Nitratireductor thuwali</name>
    <dbReference type="NCBI Taxonomy" id="2267699"/>
    <lineage>
        <taxon>Bacteria</taxon>
        <taxon>Pseudomonadati</taxon>
        <taxon>Pseudomonadota</taxon>
        <taxon>Alphaproteobacteria</taxon>
        <taxon>Hyphomicrobiales</taxon>
        <taxon>Phyllobacteriaceae</taxon>
        <taxon>Nitratireductor</taxon>
    </lineage>
</organism>
<evidence type="ECO:0000259" key="2">
    <source>
        <dbReference type="Pfam" id="PF13144"/>
    </source>
</evidence>
<comment type="similarity">
    <text evidence="1">Belongs to the FlgA family.</text>
</comment>
<evidence type="ECO:0000256" key="1">
    <source>
        <dbReference type="RuleBase" id="RU362063"/>
    </source>
</evidence>
<dbReference type="Proteomes" id="UP001342418">
    <property type="component" value="Chromosome"/>
</dbReference>
<reference evidence="3 4" key="1">
    <citation type="submission" date="2018-07" db="EMBL/GenBank/DDBJ databases">
        <title>Genome sequence of Nitratireductor thuwali#1536.</title>
        <authorList>
            <person name="Michoud G."/>
            <person name="Merlino G."/>
            <person name="Sefrji F.O."/>
            <person name="Daffonchio D."/>
        </authorList>
    </citation>
    <scope>NUCLEOTIDE SEQUENCE [LARGE SCALE GENOMIC DNA]</scope>
    <source>
        <strain evidence="4">Nit1536</strain>
    </source>
</reference>
<feature type="signal peptide" evidence="1">
    <location>
        <begin position="1"/>
        <end position="32"/>
    </location>
</feature>
<evidence type="ECO:0000313" key="3">
    <source>
        <dbReference type="EMBL" id="UUP16810.1"/>
    </source>
</evidence>
<keyword evidence="1" id="KW-0732">Signal</keyword>
<comment type="function">
    <text evidence="1">Involved in the assembly process of the P-ring formation. It may associate with FlgF on the rod constituting a structure essential for the P-ring assembly or may act as a modulator protein for the P-ring assembly.</text>
</comment>
<keyword evidence="4" id="KW-1185">Reference proteome</keyword>
<feature type="chain" id="PRO_5044979848" description="Flagella basal body P-ring formation protein FlgA" evidence="1">
    <location>
        <begin position="33"/>
        <end position="161"/>
    </location>
</feature>
<proteinExistence type="inferred from homology"/>
<evidence type="ECO:0000313" key="4">
    <source>
        <dbReference type="Proteomes" id="UP001342418"/>
    </source>
</evidence>
<accession>A0ABY5MID4</accession>
<protein>
    <recommendedName>
        <fullName evidence="1">Flagella basal body P-ring formation protein FlgA</fullName>
    </recommendedName>
</protein>
<dbReference type="InterPro" id="IPR039246">
    <property type="entry name" value="Flagellar_FlgA"/>
</dbReference>
<dbReference type="CDD" id="cd11614">
    <property type="entry name" value="SAF_CpaB_FlgA_like"/>
    <property type="match status" value="1"/>
</dbReference>
<keyword evidence="1" id="KW-0574">Periplasm</keyword>
<dbReference type="EMBL" id="CP030941">
    <property type="protein sequence ID" value="UUP16810.1"/>
    <property type="molecule type" value="Genomic_DNA"/>
</dbReference>
<dbReference type="NCBIfam" id="TIGR03170">
    <property type="entry name" value="flgA_cterm"/>
    <property type="match status" value="1"/>
</dbReference>